<organism evidence="2 3">
    <name type="scientific">Stieleria magnilauensis</name>
    <dbReference type="NCBI Taxonomy" id="2527963"/>
    <lineage>
        <taxon>Bacteria</taxon>
        <taxon>Pseudomonadati</taxon>
        <taxon>Planctomycetota</taxon>
        <taxon>Planctomycetia</taxon>
        <taxon>Pirellulales</taxon>
        <taxon>Pirellulaceae</taxon>
        <taxon>Stieleria</taxon>
    </lineage>
</organism>
<dbReference type="GO" id="GO:0052717">
    <property type="term" value="F:tRNA-specific adenosine-34 deaminase activity"/>
    <property type="evidence" value="ECO:0007669"/>
    <property type="project" value="UniProtKB-EC"/>
</dbReference>
<dbReference type="PANTHER" id="PTHR11079:SF162">
    <property type="entry name" value="RIBOFLAVIN BIOSYNTHESIS PROTEIN PYRD, CHLOROPLASTIC"/>
    <property type="match status" value="1"/>
</dbReference>
<dbReference type="Pfam" id="PF00383">
    <property type="entry name" value="dCMP_cyt_deam_1"/>
    <property type="match status" value="1"/>
</dbReference>
<keyword evidence="3" id="KW-1185">Reference proteome</keyword>
<dbReference type="EC" id="3.5.4.33" evidence="2"/>
<reference evidence="2 3" key="1">
    <citation type="submission" date="2019-02" db="EMBL/GenBank/DDBJ databases">
        <title>Deep-cultivation of Planctomycetes and their phenomic and genomic characterization uncovers novel biology.</title>
        <authorList>
            <person name="Wiegand S."/>
            <person name="Jogler M."/>
            <person name="Boedeker C."/>
            <person name="Pinto D."/>
            <person name="Vollmers J."/>
            <person name="Rivas-Marin E."/>
            <person name="Kohn T."/>
            <person name="Peeters S.H."/>
            <person name="Heuer A."/>
            <person name="Rast P."/>
            <person name="Oberbeckmann S."/>
            <person name="Bunk B."/>
            <person name="Jeske O."/>
            <person name="Meyerdierks A."/>
            <person name="Storesund J.E."/>
            <person name="Kallscheuer N."/>
            <person name="Luecker S."/>
            <person name="Lage O.M."/>
            <person name="Pohl T."/>
            <person name="Merkel B.J."/>
            <person name="Hornburger P."/>
            <person name="Mueller R.-W."/>
            <person name="Bruemmer F."/>
            <person name="Labrenz M."/>
            <person name="Spormann A.M."/>
            <person name="Op den Camp H."/>
            <person name="Overmann J."/>
            <person name="Amann R."/>
            <person name="Jetten M.S.M."/>
            <person name="Mascher T."/>
            <person name="Medema M.H."/>
            <person name="Devos D.P."/>
            <person name="Kaster A.-K."/>
            <person name="Ovreas L."/>
            <person name="Rohde M."/>
            <person name="Galperin M.Y."/>
            <person name="Jogler C."/>
        </authorList>
    </citation>
    <scope>NUCLEOTIDE SEQUENCE [LARGE SCALE GENOMIC DNA]</scope>
    <source>
        <strain evidence="2 3">TBK1r</strain>
    </source>
</reference>
<dbReference type="EMBL" id="CP036432">
    <property type="protein sequence ID" value="QDV87117.1"/>
    <property type="molecule type" value="Genomic_DNA"/>
</dbReference>
<evidence type="ECO:0000313" key="3">
    <source>
        <dbReference type="Proteomes" id="UP000318081"/>
    </source>
</evidence>
<dbReference type="InterPro" id="IPR002125">
    <property type="entry name" value="CMP_dCMP_dom"/>
</dbReference>
<sequence>MSASENMLQTEEGRAGGMRAALDAARHGILAGQAPFGAAIFTEQGELIVAEHNQVRKMLDPTAHAEVFAIRLACRLIDRQTLTGCWLFTTCEPCPMCATAAVFAGLRHVVYGASVEDAQEAGFSELQLPSRQIFDRSSDEITVYPNVLRQECRALFNLP</sequence>
<proteinExistence type="predicted"/>
<dbReference type="InterPro" id="IPR016193">
    <property type="entry name" value="Cytidine_deaminase-like"/>
</dbReference>
<protein>
    <submittedName>
        <fullName evidence="2">tRNA-specific adenosine deaminase</fullName>
        <ecNumber evidence="2">3.5.4.33</ecNumber>
    </submittedName>
</protein>
<name>A0ABX5XZJ5_9BACT</name>
<gene>
    <name evidence="2" type="primary">tadA_3</name>
    <name evidence="2" type="ORF">TBK1r_61450</name>
</gene>
<dbReference type="PROSITE" id="PS51747">
    <property type="entry name" value="CYT_DCMP_DEAMINASES_2"/>
    <property type="match status" value="1"/>
</dbReference>
<evidence type="ECO:0000259" key="1">
    <source>
        <dbReference type="PROSITE" id="PS51747"/>
    </source>
</evidence>
<dbReference type="Proteomes" id="UP000318081">
    <property type="component" value="Chromosome"/>
</dbReference>
<evidence type="ECO:0000313" key="2">
    <source>
        <dbReference type="EMBL" id="QDV87117.1"/>
    </source>
</evidence>
<dbReference type="Gene3D" id="3.40.140.10">
    <property type="entry name" value="Cytidine Deaminase, domain 2"/>
    <property type="match status" value="1"/>
</dbReference>
<keyword evidence="2" id="KW-0378">Hydrolase</keyword>
<dbReference type="SUPFAM" id="SSF53927">
    <property type="entry name" value="Cytidine deaminase-like"/>
    <property type="match status" value="1"/>
</dbReference>
<dbReference type="RefSeq" id="WP_145218598.1">
    <property type="nucleotide sequence ID" value="NZ_CP036432.1"/>
</dbReference>
<dbReference type="CDD" id="cd01285">
    <property type="entry name" value="nucleoside_deaminase"/>
    <property type="match status" value="1"/>
</dbReference>
<dbReference type="PANTHER" id="PTHR11079">
    <property type="entry name" value="CYTOSINE DEAMINASE FAMILY MEMBER"/>
    <property type="match status" value="1"/>
</dbReference>
<accession>A0ABX5XZJ5</accession>
<feature type="domain" description="CMP/dCMP-type deaminase" evidence="1">
    <location>
        <begin position="12"/>
        <end position="125"/>
    </location>
</feature>